<evidence type="ECO:0000313" key="2">
    <source>
        <dbReference type="EMBL" id="KNC97384.1"/>
    </source>
</evidence>
<proteinExistence type="predicted"/>
<reference evidence="2 3" key="1">
    <citation type="submission" date="2009-08" db="EMBL/GenBank/DDBJ databases">
        <title>The Genome Sequence of Spizellomyces punctatus strain DAOM BR117.</title>
        <authorList>
            <consortium name="The Broad Institute Genome Sequencing Platform"/>
            <person name="Russ C."/>
            <person name="Cuomo C."/>
            <person name="Shea T."/>
            <person name="Young S.K."/>
            <person name="Zeng Q."/>
            <person name="Koehrsen M."/>
            <person name="Haas B."/>
            <person name="Borodovsky M."/>
            <person name="Guigo R."/>
            <person name="Alvarado L."/>
            <person name="Berlin A."/>
            <person name="Bochicchio J."/>
            <person name="Borenstein D."/>
            <person name="Chapman S."/>
            <person name="Chen Z."/>
            <person name="Engels R."/>
            <person name="Freedman E."/>
            <person name="Gellesch M."/>
            <person name="Goldberg J."/>
            <person name="Griggs A."/>
            <person name="Gujja S."/>
            <person name="Heiman D."/>
            <person name="Hepburn T."/>
            <person name="Howarth C."/>
            <person name="Jen D."/>
            <person name="Larson L."/>
            <person name="Lewis B."/>
            <person name="Mehta T."/>
            <person name="Park D."/>
            <person name="Pearson M."/>
            <person name="Roberts A."/>
            <person name="Saif S."/>
            <person name="Shenoy N."/>
            <person name="Sisk P."/>
            <person name="Stolte C."/>
            <person name="Sykes S."/>
            <person name="Thomson T."/>
            <person name="Walk T."/>
            <person name="White J."/>
            <person name="Yandava C."/>
            <person name="Burger G."/>
            <person name="Gray M.W."/>
            <person name="Holland P.W.H."/>
            <person name="King N."/>
            <person name="Lang F.B.F."/>
            <person name="Roger A.J."/>
            <person name="Ruiz-Trillo I."/>
            <person name="Lander E."/>
            <person name="Nusbaum C."/>
        </authorList>
    </citation>
    <scope>NUCLEOTIDE SEQUENCE [LARGE SCALE GENOMIC DNA]</scope>
    <source>
        <strain evidence="2 3">DAOM BR117</strain>
    </source>
</reference>
<feature type="compositionally biased region" description="Polar residues" evidence="1">
    <location>
        <begin position="609"/>
        <end position="620"/>
    </location>
</feature>
<accession>A0A0L0H8W7</accession>
<dbReference type="EMBL" id="KQ257464">
    <property type="protein sequence ID" value="KNC97384.1"/>
    <property type="molecule type" value="Genomic_DNA"/>
</dbReference>
<name>A0A0L0H8W7_SPIPD</name>
<dbReference type="AlphaFoldDB" id="A0A0L0H8W7"/>
<dbReference type="SUPFAM" id="SSF48452">
    <property type="entry name" value="TPR-like"/>
    <property type="match status" value="1"/>
</dbReference>
<evidence type="ECO:0000313" key="3">
    <source>
        <dbReference type="Proteomes" id="UP000053201"/>
    </source>
</evidence>
<evidence type="ECO:0000256" key="1">
    <source>
        <dbReference type="SAM" id="MobiDB-lite"/>
    </source>
</evidence>
<feature type="compositionally biased region" description="Polar residues" evidence="1">
    <location>
        <begin position="546"/>
        <end position="564"/>
    </location>
</feature>
<organism evidence="2 3">
    <name type="scientific">Spizellomyces punctatus (strain DAOM BR117)</name>
    <dbReference type="NCBI Taxonomy" id="645134"/>
    <lineage>
        <taxon>Eukaryota</taxon>
        <taxon>Fungi</taxon>
        <taxon>Fungi incertae sedis</taxon>
        <taxon>Chytridiomycota</taxon>
        <taxon>Chytridiomycota incertae sedis</taxon>
        <taxon>Chytridiomycetes</taxon>
        <taxon>Spizellomycetales</taxon>
        <taxon>Spizellomycetaceae</taxon>
        <taxon>Spizellomyces</taxon>
    </lineage>
</organism>
<keyword evidence="3" id="KW-1185">Reference proteome</keyword>
<dbReference type="InterPro" id="IPR011990">
    <property type="entry name" value="TPR-like_helical_dom_sf"/>
</dbReference>
<dbReference type="RefSeq" id="XP_016605424.1">
    <property type="nucleotide sequence ID" value="XM_016755472.1"/>
</dbReference>
<dbReference type="eggNOG" id="ENOG502QUMF">
    <property type="taxonomic scope" value="Eukaryota"/>
</dbReference>
<dbReference type="Proteomes" id="UP000053201">
    <property type="component" value="Unassembled WGS sequence"/>
</dbReference>
<protein>
    <submittedName>
        <fullName evidence="2">Uncharacterized protein</fullName>
    </submittedName>
</protein>
<gene>
    <name evidence="2" type="ORF">SPPG_07311</name>
</gene>
<dbReference type="OrthoDB" id="420046at2759"/>
<feature type="compositionally biased region" description="Acidic residues" evidence="1">
    <location>
        <begin position="577"/>
        <end position="596"/>
    </location>
</feature>
<sequence length="670" mass="73596">MVTKSTCPDRDSMANSGGSIMICRNKHYPYIASYHGPWLSLPLELLQSLFALNSDTAAEHPIDPVTFRHLITIRTLVDDASELVIKAAGGLVRSQPGSRDYSPAPTRMSSIRQHRLRELAVTKLAAAYRCDEIATSVLTMQSASSLDDVAAKVLKRDPNNLDAMYVHHFHEKIPSRKLASFTHPQVLDTLIAASPTAAEYYRTRAMIHCFREEFPLALRDFKSAINLIKKRKRNVNGVDCEALVHGGNSSKHTLLLDTESQESCSEAILYFLRAACFHQYAIYLLDKALTKVEDAATADIRKKKRSKKKKARTMSEDIAYDGPDTAACEEAGIPIDVTCSLRNDKQSLSNPYWSALEPHSQQIENLIRRSTRDYHHFLGFFPSTLHAFENVQEPGADSPSSVTSLPSLDGPIISGVPDFLKSVSTKATSKMAPNSVCRRSISSSLPGTVASTDADDAEHIGSDTLPESLSALGTYHPLLLEAWFSIGINYLILRDWRTAAVWHERTVRAQEQVEGYPVFLPARSMSQADYVEILALLRKAMRERSSGTGERGSTLSGLLQNQREGSGKASPMHVGAEDEAEDDAEVVGDCDSDSQDGEPNSLMPMCDCSHQSASTASSDEASGEPMPPTSSTMKQYPLHTKRAETVVMWIQASSHPNGCADHRPMAVSAE</sequence>
<dbReference type="GeneID" id="27690534"/>
<dbReference type="OMA" id="WLQMPIE"/>
<dbReference type="STRING" id="645134.A0A0L0H8W7"/>
<feature type="region of interest" description="Disordered" evidence="1">
    <location>
        <begin position="543"/>
        <end position="636"/>
    </location>
</feature>
<dbReference type="VEuPathDB" id="FungiDB:SPPG_07311"/>
<dbReference type="InParanoid" id="A0A0L0H8W7"/>